<feature type="domain" description="V-SNARE coiled-coil homology" evidence="4">
    <location>
        <begin position="1164"/>
        <end position="1224"/>
    </location>
</feature>
<name>A0A1X0NVV1_9TRYP</name>
<feature type="coiled-coil region" evidence="2">
    <location>
        <begin position="1179"/>
        <end position="1223"/>
    </location>
</feature>
<evidence type="ECO:0000313" key="6">
    <source>
        <dbReference type="Proteomes" id="UP000192257"/>
    </source>
</evidence>
<dbReference type="VEuPathDB" id="TriTrypDB:TM35_000171220"/>
<accession>A0A1X0NVV1</accession>
<evidence type="ECO:0000256" key="2">
    <source>
        <dbReference type="SAM" id="Coils"/>
    </source>
</evidence>
<feature type="region of interest" description="Disordered" evidence="3">
    <location>
        <begin position="1125"/>
        <end position="1154"/>
    </location>
</feature>
<dbReference type="Pfam" id="PF00957">
    <property type="entry name" value="Synaptobrevin"/>
    <property type="match status" value="1"/>
</dbReference>
<dbReference type="EMBL" id="NBCO01000017">
    <property type="protein sequence ID" value="ORC88250.1"/>
    <property type="molecule type" value="Genomic_DNA"/>
</dbReference>
<protein>
    <submittedName>
        <fullName evidence="5">Putative R-SNARE protein</fullName>
    </submittedName>
</protein>
<gene>
    <name evidence="5" type="ORF">TM35_000171220</name>
</gene>
<dbReference type="SUPFAM" id="SSF50978">
    <property type="entry name" value="WD40 repeat-like"/>
    <property type="match status" value="1"/>
</dbReference>
<dbReference type="Proteomes" id="UP000192257">
    <property type="component" value="Unassembled WGS sequence"/>
</dbReference>
<comment type="caution">
    <text evidence="5">The sequence shown here is derived from an EMBL/GenBank/DDBJ whole genome shotgun (WGS) entry which is preliminary data.</text>
</comment>
<dbReference type="AlphaFoldDB" id="A0A1X0NVV1"/>
<reference evidence="5 6" key="1">
    <citation type="submission" date="2017-03" db="EMBL/GenBank/DDBJ databases">
        <title>An alternative strategy for trypanosome survival in the mammalian bloodstream revealed through genome and transcriptome analysis of the ubiquitous bovine parasite Trypanosoma (Megatrypanum) theileri.</title>
        <authorList>
            <person name="Kelly S."/>
            <person name="Ivens A."/>
            <person name="Mott A."/>
            <person name="O'Neill E."/>
            <person name="Emms D."/>
            <person name="Macleod O."/>
            <person name="Voorheis P."/>
            <person name="Matthews J."/>
            <person name="Matthews K."/>
            <person name="Carrington M."/>
        </authorList>
    </citation>
    <scope>NUCLEOTIDE SEQUENCE [LARGE SCALE GENOMIC DNA]</scope>
    <source>
        <strain evidence="5">Edinburgh</strain>
    </source>
</reference>
<dbReference type="Gene3D" id="1.20.5.110">
    <property type="match status" value="1"/>
</dbReference>
<dbReference type="Pfam" id="PF25501">
    <property type="entry name" value="DUF7914"/>
    <property type="match status" value="1"/>
</dbReference>
<feature type="compositionally biased region" description="Basic and acidic residues" evidence="3">
    <location>
        <begin position="1143"/>
        <end position="1152"/>
    </location>
</feature>
<dbReference type="InterPro" id="IPR036322">
    <property type="entry name" value="WD40_repeat_dom_sf"/>
</dbReference>
<dbReference type="GeneID" id="39985981"/>
<organism evidence="5 6">
    <name type="scientific">Trypanosoma theileri</name>
    <dbReference type="NCBI Taxonomy" id="67003"/>
    <lineage>
        <taxon>Eukaryota</taxon>
        <taxon>Discoba</taxon>
        <taxon>Euglenozoa</taxon>
        <taxon>Kinetoplastea</taxon>
        <taxon>Metakinetoplastina</taxon>
        <taxon>Trypanosomatida</taxon>
        <taxon>Trypanosomatidae</taxon>
        <taxon>Trypanosoma</taxon>
    </lineage>
</organism>
<dbReference type="OrthoDB" id="190375at2759"/>
<dbReference type="SUPFAM" id="SSF58038">
    <property type="entry name" value="SNARE fusion complex"/>
    <property type="match status" value="1"/>
</dbReference>
<dbReference type="PROSITE" id="PS50892">
    <property type="entry name" value="V_SNARE"/>
    <property type="match status" value="1"/>
</dbReference>
<keyword evidence="1 2" id="KW-0175">Coiled coil</keyword>
<evidence type="ECO:0000256" key="3">
    <source>
        <dbReference type="SAM" id="MobiDB-lite"/>
    </source>
</evidence>
<evidence type="ECO:0000259" key="4">
    <source>
        <dbReference type="PROSITE" id="PS50892"/>
    </source>
</evidence>
<sequence length="1226" mass="137529">MDQFVNKIRFWDSKESATFSSRHQSTTAITTTTTTKQTNVFCTDETIDYKAYHLCAYDPILGVLICVGNNEPVVVLASGRRRAVLPVRKGTCWLNCHILAGTSSFLLLSPDCLLLLDYTQRNPTCALFPRGKSETFFTCLHVPQGVTWGAVGCRNGTVAYWKLKQEENNKVSLVWTALTSNVSEFCRPFLPTTNPTKDGYIYAMDSYATSPNMFIAVISGVSGVCKWDIEENSLYTLFTTSGNTIGSALTTCKVTPGGTYVVATTRDVSVVLIWSNSGKKKKDKSVELTWVLETGCRLSTNFVNLNEENEIDDTIAPSCGIYIARSTGSSTHVQSDKKCQMYLLLYSAKDLVEIVVDMEEKQLIQREDILANVAALQLESTLSPDSKDMITLQHIIPCTCSKYWLGMCSETELNILILMIQDSGPLLVERSRAKRAVKCITEMLDIPRSSSSSDNEMFIVKPPIETMYTISPFMGKVREETNPWNIIFTGMKRVNASEFTKEEDSAIIGIISNGFSGGICLLPSSNECLPIPQELIKQDIICSGCEYVEGDGSLIILERAFPEPPETTKVILRAVAKEDMVTLFIMHLSPPKVESFLLFSKEMLASIASLTTGGEYGAVARKAILVECHLESLDTTCSEFNIMHGGWSILLQLCDGSLILIDLRSVGDVEKGHLPHMVHYPSGLFPAGTSVTSFHTTWLDWDDVPERSKSRIDGESSLVLFCVLSGQKGLLVWDMSRMRLLTYFQNTEREDWRYNSLLTHSKKVSFYESNWGKKLLISISLKIDSTTGGSNTNEGCIFLRDFLGRLLISFSVGYGLDGNNVWYLKRDNIENDCHPISSADAQSIKLCINIVDNQVVVDTGIELSLGETLFPCSHIAMVETSFSWTFANLVWEFLEEKQEGVAESEKEENSKLSRDVSSDQREEGSVLLCGDRKINMFRATQLATSGGEKKSLAIYQIPSGCVLEHAVVCKSLRAILLLSRDANKWRWFSLFDLNSADELMKPFVMTHFVHEEGDLRIYPVSIKGDGVHVYILGRGGTLGHLLLSREASEEVARFNQGHGYFTNSCYIPAPAGFRAYARFLPSPPTMKQEHGFLKRLMTLPWEDVVLKIECEVLCSERSESFDEFQERITRPLEKTPPTAPKQPDPEQERKELLQGSRYSELKSIAARENVTLSEARRIMSENRNRLEERGERIAQIENRSRELAEQAATFEELARKLKEKQRNRWF</sequence>
<evidence type="ECO:0000313" key="5">
    <source>
        <dbReference type="EMBL" id="ORC88250.1"/>
    </source>
</evidence>
<proteinExistence type="predicted"/>
<dbReference type="InterPro" id="IPR057236">
    <property type="entry name" value="DUF7914"/>
</dbReference>
<keyword evidence="6" id="KW-1185">Reference proteome</keyword>
<dbReference type="RefSeq" id="XP_028882316.1">
    <property type="nucleotide sequence ID" value="XM_029026201.1"/>
</dbReference>
<evidence type="ECO:0000256" key="1">
    <source>
        <dbReference type="PROSITE-ProRule" id="PRU00290"/>
    </source>
</evidence>
<dbReference type="InterPro" id="IPR042855">
    <property type="entry name" value="V_SNARE_CC"/>
</dbReference>